<feature type="signal peptide" evidence="2">
    <location>
        <begin position="1"/>
        <end position="17"/>
    </location>
</feature>
<dbReference type="Proteomes" id="UP000299102">
    <property type="component" value="Unassembled WGS sequence"/>
</dbReference>
<name>A0A4C1T8I5_EUMVA</name>
<evidence type="ECO:0000313" key="3">
    <source>
        <dbReference type="EMBL" id="GBP10486.1"/>
    </source>
</evidence>
<organism evidence="3 4">
    <name type="scientific">Eumeta variegata</name>
    <name type="common">Bagworm moth</name>
    <name type="synonym">Eumeta japonica</name>
    <dbReference type="NCBI Taxonomy" id="151549"/>
    <lineage>
        <taxon>Eukaryota</taxon>
        <taxon>Metazoa</taxon>
        <taxon>Ecdysozoa</taxon>
        <taxon>Arthropoda</taxon>
        <taxon>Hexapoda</taxon>
        <taxon>Insecta</taxon>
        <taxon>Pterygota</taxon>
        <taxon>Neoptera</taxon>
        <taxon>Endopterygota</taxon>
        <taxon>Lepidoptera</taxon>
        <taxon>Glossata</taxon>
        <taxon>Ditrysia</taxon>
        <taxon>Tineoidea</taxon>
        <taxon>Psychidae</taxon>
        <taxon>Oiketicinae</taxon>
        <taxon>Eumeta</taxon>
    </lineage>
</organism>
<sequence length="152" mass="16941">MSVPVAHFLFFFTLAFHRLNPPSVTYTFPLQEASNAQMTALRLRMSQDASSPALTGPLARPAAPPRPRYILRRRVSARPLSRMTYWFHAKNHASRTDDARRPEARSRRPTAPTPAADNELIVARGSYGVSTENVHEKDACAEDMSGIFKGCS</sequence>
<evidence type="ECO:0000256" key="1">
    <source>
        <dbReference type="SAM" id="MobiDB-lite"/>
    </source>
</evidence>
<feature type="region of interest" description="Disordered" evidence="1">
    <location>
        <begin position="91"/>
        <end position="116"/>
    </location>
</feature>
<comment type="caution">
    <text evidence="3">The sequence shown here is derived from an EMBL/GenBank/DDBJ whole genome shotgun (WGS) entry which is preliminary data.</text>
</comment>
<feature type="chain" id="PRO_5020030860" evidence="2">
    <location>
        <begin position="18"/>
        <end position="152"/>
    </location>
</feature>
<gene>
    <name evidence="3" type="ORF">EVAR_76346_1</name>
</gene>
<keyword evidence="4" id="KW-1185">Reference proteome</keyword>
<evidence type="ECO:0000313" key="4">
    <source>
        <dbReference type="Proteomes" id="UP000299102"/>
    </source>
</evidence>
<proteinExistence type="predicted"/>
<feature type="compositionally biased region" description="Basic and acidic residues" evidence="1">
    <location>
        <begin position="94"/>
        <end position="106"/>
    </location>
</feature>
<accession>A0A4C1T8I5</accession>
<reference evidence="3 4" key="1">
    <citation type="journal article" date="2019" name="Commun. Biol.">
        <title>The bagworm genome reveals a unique fibroin gene that provides high tensile strength.</title>
        <authorList>
            <person name="Kono N."/>
            <person name="Nakamura H."/>
            <person name="Ohtoshi R."/>
            <person name="Tomita M."/>
            <person name="Numata K."/>
            <person name="Arakawa K."/>
        </authorList>
    </citation>
    <scope>NUCLEOTIDE SEQUENCE [LARGE SCALE GENOMIC DNA]</scope>
</reference>
<evidence type="ECO:0000256" key="2">
    <source>
        <dbReference type="SAM" id="SignalP"/>
    </source>
</evidence>
<protein>
    <submittedName>
        <fullName evidence="3">Uncharacterized protein</fullName>
    </submittedName>
</protein>
<dbReference type="AlphaFoldDB" id="A0A4C1T8I5"/>
<dbReference type="EMBL" id="BGZK01000041">
    <property type="protein sequence ID" value="GBP10486.1"/>
    <property type="molecule type" value="Genomic_DNA"/>
</dbReference>
<keyword evidence="2" id="KW-0732">Signal</keyword>